<keyword evidence="5" id="KW-0805">Transcription regulation</keyword>
<evidence type="ECO:0000256" key="6">
    <source>
        <dbReference type="ARBA" id="ARBA00023163"/>
    </source>
</evidence>
<organism evidence="10 11">
    <name type="scientific">Enterovibrio coralii</name>
    <dbReference type="NCBI Taxonomy" id="294935"/>
    <lineage>
        <taxon>Bacteria</taxon>
        <taxon>Pseudomonadati</taxon>
        <taxon>Pseudomonadota</taxon>
        <taxon>Gammaproteobacteria</taxon>
        <taxon>Vibrionales</taxon>
        <taxon>Vibrionaceae</taxon>
        <taxon>Enterovibrio</taxon>
    </lineage>
</organism>
<keyword evidence="2" id="KW-0547">Nucleotide-binding</keyword>
<keyword evidence="4" id="KW-0902">Two-component regulatory system</keyword>
<evidence type="ECO:0000256" key="5">
    <source>
        <dbReference type="ARBA" id="ARBA00023015"/>
    </source>
</evidence>
<dbReference type="EMBL" id="LNTY01000025">
    <property type="protein sequence ID" value="KXF82366.1"/>
    <property type="molecule type" value="Genomic_DNA"/>
</dbReference>
<dbReference type="CDD" id="cd00009">
    <property type="entry name" value="AAA"/>
    <property type="match status" value="1"/>
</dbReference>
<dbReference type="Pfam" id="PF02954">
    <property type="entry name" value="HTH_8"/>
    <property type="match status" value="1"/>
</dbReference>
<feature type="modified residue" description="4-aspartylphosphate" evidence="7">
    <location>
        <position position="53"/>
    </location>
</feature>
<evidence type="ECO:0000259" key="8">
    <source>
        <dbReference type="PROSITE" id="PS50045"/>
    </source>
</evidence>
<dbReference type="Pfam" id="PF00072">
    <property type="entry name" value="Response_reg"/>
    <property type="match status" value="1"/>
</dbReference>
<dbReference type="PROSITE" id="PS50110">
    <property type="entry name" value="RESPONSE_REGULATORY"/>
    <property type="match status" value="1"/>
</dbReference>
<dbReference type="Gene3D" id="3.40.50.2300">
    <property type="match status" value="1"/>
</dbReference>
<name>A0A135IA80_9GAMM</name>
<gene>
    <name evidence="10" type="ORF">ATN88_09485</name>
</gene>
<keyword evidence="1 7" id="KW-0597">Phosphoprotein</keyword>
<dbReference type="InterPro" id="IPR011006">
    <property type="entry name" value="CheY-like_superfamily"/>
</dbReference>
<dbReference type="RefSeq" id="WP_067413784.1">
    <property type="nucleotide sequence ID" value="NZ_LNTY01000025.1"/>
</dbReference>
<dbReference type="CDD" id="cd17549">
    <property type="entry name" value="REC_DctD-like"/>
    <property type="match status" value="1"/>
</dbReference>
<dbReference type="Pfam" id="PF00158">
    <property type="entry name" value="Sigma54_activat"/>
    <property type="match status" value="1"/>
</dbReference>
<dbReference type="Proteomes" id="UP000070529">
    <property type="component" value="Unassembled WGS sequence"/>
</dbReference>
<evidence type="ECO:0000313" key="10">
    <source>
        <dbReference type="EMBL" id="KXF82366.1"/>
    </source>
</evidence>
<dbReference type="PANTHER" id="PTHR32071">
    <property type="entry name" value="TRANSCRIPTIONAL REGULATORY PROTEIN"/>
    <property type="match status" value="1"/>
</dbReference>
<evidence type="ECO:0000313" key="11">
    <source>
        <dbReference type="Proteomes" id="UP000070529"/>
    </source>
</evidence>
<dbReference type="InterPro" id="IPR027417">
    <property type="entry name" value="P-loop_NTPase"/>
</dbReference>
<dbReference type="InterPro" id="IPR009057">
    <property type="entry name" value="Homeodomain-like_sf"/>
</dbReference>
<reference evidence="10 11" key="1">
    <citation type="submission" date="2015-11" db="EMBL/GenBank/DDBJ databases">
        <title>Genomic Taxonomy of the Vibrionaceae.</title>
        <authorList>
            <person name="Gomez-Gil B."/>
            <person name="Enciso-Ibarra J."/>
        </authorList>
    </citation>
    <scope>NUCLEOTIDE SEQUENCE [LARGE SCALE GENOMIC DNA]</scope>
    <source>
        <strain evidence="10 11">CAIM 912</strain>
    </source>
</reference>
<dbReference type="Gene3D" id="3.40.50.300">
    <property type="entry name" value="P-loop containing nucleotide triphosphate hydrolases"/>
    <property type="match status" value="1"/>
</dbReference>
<dbReference type="Gene3D" id="1.10.10.60">
    <property type="entry name" value="Homeodomain-like"/>
    <property type="match status" value="1"/>
</dbReference>
<dbReference type="SUPFAM" id="SSF52172">
    <property type="entry name" value="CheY-like"/>
    <property type="match status" value="1"/>
</dbReference>
<evidence type="ECO:0000256" key="3">
    <source>
        <dbReference type="ARBA" id="ARBA00022840"/>
    </source>
</evidence>
<dbReference type="InterPro" id="IPR002197">
    <property type="entry name" value="HTH_Fis"/>
</dbReference>
<evidence type="ECO:0000256" key="2">
    <source>
        <dbReference type="ARBA" id="ARBA00022741"/>
    </source>
</evidence>
<dbReference type="PANTHER" id="PTHR32071:SF57">
    <property type="entry name" value="C4-DICARBOXYLATE TRANSPORT TRANSCRIPTIONAL REGULATORY PROTEIN DCTD"/>
    <property type="match status" value="1"/>
</dbReference>
<dbReference type="SMART" id="SM00448">
    <property type="entry name" value="REC"/>
    <property type="match status" value="1"/>
</dbReference>
<proteinExistence type="predicted"/>
<dbReference type="InterPro" id="IPR058031">
    <property type="entry name" value="AAA_lid_NorR"/>
</dbReference>
<dbReference type="STRING" id="294935.ATN88_09485"/>
<dbReference type="GO" id="GO:0043565">
    <property type="term" value="F:sequence-specific DNA binding"/>
    <property type="evidence" value="ECO:0007669"/>
    <property type="project" value="InterPro"/>
</dbReference>
<comment type="caution">
    <text evidence="10">The sequence shown here is derived from an EMBL/GenBank/DDBJ whole genome shotgun (WGS) entry which is preliminary data.</text>
</comment>
<keyword evidence="3" id="KW-0067">ATP-binding</keyword>
<dbReference type="InterPro" id="IPR001789">
    <property type="entry name" value="Sig_transdc_resp-reg_receiver"/>
</dbReference>
<keyword evidence="6" id="KW-0804">Transcription</keyword>
<evidence type="ECO:0000256" key="1">
    <source>
        <dbReference type="ARBA" id="ARBA00022553"/>
    </source>
</evidence>
<dbReference type="PROSITE" id="PS50045">
    <property type="entry name" value="SIGMA54_INTERACT_4"/>
    <property type="match status" value="1"/>
</dbReference>
<dbReference type="FunFam" id="3.40.50.2300:FF:000018">
    <property type="entry name" value="DNA-binding transcriptional regulator NtrC"/>
    <property type="match status" value="1"/>
</dbReference>
<feature type="domain" description="Sigma-54 factor interaction" evidence="8">
    <location>
        <begin position="144"/>
        <end position="361"/>
    </location>
</feature>
<dbReference type="OrthoDB" id="9804019at2"/>
<evidence type="ECO:0000259" key="9">
    <source>
        <dbReference type="PROSITE" id="PS50110"/>
    </source>
</evidence>
<accession>A0A135IA80</accession>
<evidence type="ECO:0000256" key="7">
    <source>
        <dbReference type="PROSITE-ProRule" id="PRU00169"/>
    </source>
</evidence>
<dbReference type="GO" id="GO:0006355">
    <property type="term" value="P:regulation of DNA-templated transcription"/>
    <property type="evidence" value="ECO:0007669"/>
    <property type="project" value="InterPro"/>
</dbReference>
<dbReference type="InterPro" id="IPR002078">
    <property type="entry name" value="Sigma_54_int"/>
</dbReference>
<dbReference type="AlphaFoldDB" id="A0A135IA80"/>
<protein>
    <submittedName>
        <fullName evidence="10">C4-dicarboxylate ABC transporter</fullName>
    </submittedName>
</protein>
<evidence type="ECO:0000256" key="4">
    <source>
        <dbReference type="ARBA" id="ARBA00023012"/>
    </source>
</evidence>
<feature type="domain" description="Response regulatory" evidence="9">
    <location>
        <begin position="4"/>
        <end position="118"/>
    </location>
</feature>
<dbReference type="SUPFAM" id="SSF46689">
    <property type="entry name" value="Homeodomain-like"/>
    <property type="match status" value="1"/>
</dbReference>
<dbReference type="Gene3D" id="1.10.8.60">
    <property type="match status" value="1"/>
</dbReference>
<dbReference type="GO" id="GO:0005524">
    <property type="term" value="F:ATP binding"/>
    <property type="evidence" value="ECO:0007669"/>
    <property type="project" value="UniProtKB-KW"/>
</dbReference>
<dbReference type="SUPFAM" id="SSF52540">
    <property type="entry name" value="P-loop containing nucleoside triphosphate hydrolases"/>
    <property type="match status" value="1"/>
</dbReference>
<keyword evidence="11" id="KW-1185">Reference proteome</keyword>
<sequence length="435" mass="49332">MTKEIWIIDDERSIRDSLSQTLDIEGFIPRAFSTARDALAQLDNTFEGVIISDINMPQMDGIAFLHHALSIDKELSIVMLTGHGDISTAVSAMRGGAYDFLEKPFSTDHLLDVIRRGLDKRNLVIENRELRRELEQQSAPGPRILGNCEEIKQLRRTLSYLKDKDSCLLMHGERGTGKELAARWMHDQSDKQDEPFVSLKCRLVPDTSVEHELFGSSSEAAVSSSGKQGKFKAAGGGTLFIDGIEALPMTVQRKLAKKLRDGHSFPRVIVSTRVDLQQCVRLQTFDQNLYETLSSITLHFPPLRERVDDIYLICQNFLRTTASRFGIAPPHLGNQHKEKLGQYTWPGNVTELRNFAERWVLMGEEQALADSVTTEENDHTSLAERLQKVERSILFDALNRHNGRLKEVQQELGLARKTLYEKLKKHHLDKESFKG</sequence>
<dbReference type="Pfam" id="PF25601">
    <property type="entry name" value="AAA_lid_14"/>
    <property type="match status" value="1"/>
</dbReference>
<dbReference type="GO" id="GO:0000160">
    <property type="term" value="P:phosphorelay signal transduction system"/>
    <property type="evidence" value="ECO:0007669"/>
    <property type="project" value="UniProtKB-KW"/>
</dbReference>